<dbReference type="EMBL" id="LSYS01009023">
    <property type="protein sequence ID" value="OPJ67465.1"/>
    <property type="molecule type" value="Genomic_DNA"/>
</dbReference>
<organism evidence="1 2">
    <name type="scientific">Patagioenas fasciata monilis</name>
    <dbReference type="NCBI Taxonomy" id="372326"/>
    <lineage>
        <taxon>Eukaryota</taxon>
        <taxon>Metazoa</taxon>
        <taxon>Chordata</taxon>
        <taxon>Craniata</taxon>
        <taxon>Vertebrata</taxon>
        <taxon>Euteleostomi</taxon>
        <taxon>Archelosauria</taxon>
        <taxon>Archosauria</taxon>
        <taxon>Dinosauria</taxon>
        <taxon>Saurischia</taxon>
        <taxon>Theropoda</taxon>
        <taxon>Coelurosauria</taxon>
        <taxon>Aves</taxon>
        <taxon>Neognathae</taxon>
        <taxon>Neoaves</taxon>
        <taxon>Columbimorphae</taxon>
        <taxon>Columbiformes</taxon>
        <taxon>Columbidae</taxon>
        <taxon>Patagioenas</taxon>
    </lineage>
</organism>
<dbReference type="OrthoDB" id="10007210at2759"/>
<dbReference type="Proteomes" id="UP000190648">
    <property type="component" value="Unassembled WGS sequence"/>
</dbReference>
<proteinExistence type="predicted"/>
<dbReference type="AlphaFoldDB" id="A0A1V4J628"/>
<reference evidence="1 2" key="1">
    <citation type="submission" date="2016-02" db="EMBL/GenBank/DDBJ databases">
        <title>Band-tailed pigeon sequencing and assembly.</title>
        <authorList>
            <person name="Soares A.E."/>
            <person name="Novak B.J."/>
            <person name="Rice E.S."/>
            <person name="O'Connell B."/>
            <person name="Chang D."/>
            <person name="Weber S."/>
            <person name="Shapiro B."/>
        </authorList>
    </citation>
    <scope>NUCLEOTIDE SEQUENCE [LARGE SCALE GENOMIC DNA]</scope>
    <source>
        <strain evidence="1">BTP2013</strain>
        <tissue evidence="1">Blood</tissue>
    </source>
</reference>
<dbReference type="STRING" id="372326.A0A1V4J628"/>
<gene>
    <name evidence="1" type="ORF">AV530_018974</name>
</gene>
<evidence type="ECO:0000313" key="1">
    <source>
        <dbReference type="EMBL" id="OPJ67465.1"/>
    </source>
</evidence>
<keyword evidence="2" id="KW-1185">Reference proteome</keyword>
<sequence>MVGRHELPAEPPVPQDDNFYIKIEFKKDLRSPKSPRRLRPRSRAPLVLWAGADQEETKKQVRPRSHICIIFSSVLGVDCGG</sequence>
<comment type="caution">
    <text evidence="1">The sequence shown here is derived from an EMBL/GenBank/DDBJ whole genome shotgun (WGS) entry which is preliminary data.</text>
</comment>
<accession>A0A1V4J628</accession>
<evidence type="ECO:0000313" key="2">
    <source>
        <dbReference type="Proteomes" id="UP000190648"/>
    </source>
</evidence>
<name>A0A1V4J628_PATFA</name>
<protein>
    <submittedName>
        <fullName evidence="1">Uncharacterized protein</fullName>
    </submittedName>
</protein>